<reference evidence="4 5" key="1">
    <citation type="submission" date="2021-01" db="EMBL/GenBank/DDBJ databases">
        <title>Sequencing the genomes of 1000 actinobacteria strains.</title>
        <authorList>
            <person name="Klenk H.-P."/>
        </authorList>
    </citation>
    <scope>NUCLEOTIDE SEQUENCE [LARGE SCALE GENOMIC DNA]</scope>
    <source>
        <strain evidence="4 5">DSM 18662</strain>
    </source>
</reference>
<keyword evidence="5" id="KW-1185">Reference proteome</keyword>
<evidence type="ECO:0000259" key="3">
    <source>
        <dbReference type="Pfam" id="PF17836"/>
    </source>
</evidence>
<dbReference type="PANTHER" id="PTHR43300">
    <property type="entry name" value="ACETYLTRANSFERASE"/>
    <property type="match status" value="1"/>
</dbReference>
<dbReference type="SUPFAM" id="SSF51161">
    <property type="entry name" value="Trimeric LpxA-like enzymes"/>
    <property type="match status" value="1"/>
</dbReference>
<evidence type="ECO:0000256" key="1">
    <source>
        <dbReference type="ARBA" id="ARBA00022679"/>
    </source>
</evidence>
<dbReference type="InterPro" id="IPR041561">
    <property type="entry name" value="PglD_N"/>
</dbReference>
<name>A0ABS2RHK7_9ACTN</name>
<sequence>MKRDLVLIAASGLAREVMSVVRAAGRYHLLGILDDATLAGVSIEGVPVLGPVASAAELEAQLLVCVGRGQSRRAIVERLEELGVTEDRYATILDPTVHLAATCIVGAGSILLAHTAVTADVTVGRHVVVMPNSTITHDDAIDDYATLCAGVSLGGAVSIGSAAYLGMNASVRQNLTVGPESVLGMGAALLSDLPAGETWVGVPAAPHVATSPSAVSATRLLRANPAW</sequence>
<dbReference type="InterPro" id="IPR018357">
    <property type="entry name" value="Hexapep_transf_CS"/>
</dbReference>
<dbReference type="Pfam" id="PF17836">
    <property type="entry name" value="PglD_N"/>
    <property type="match status" value="1"/>
</dbReference>
<dbReference type="PROSITE" id="PS00101">
    <property type="entry name" value="HEXAPEP_TRANSFERASES"/>
    <property type="match status" value="1"/>
</dbReference>
<organism evidence="4 5">
    <name type="scientific">Microlunatus panaciterrae</name>
    <dbReference type="NCBI Taxonomy" id="400768"/>
    <lineage>
        <taxon>Bacteria</taxon>
        <taxon>Bacillati</taxon>
        <taxon>Actinomycetota</taxon>
        <taxon>Actinomycetes</taxon>
        <taxon>Propionibacteriales</taxon>
        <taxon>Propionibacteriaceae</taxon>
        <taxon>Microlunatus</taxon>
    </lineage>
</organism>
<protein>
    <submittedName>
        <fullName evidence="4">Sugar O-acyltransferase (Sialic acid O-acetyltransferase NeuD family)</fullName>
    </submittedName>
</protein>
<dbReference type="Proteomes" id="UP000704762">
    <property type="component" value="Unassembled WGS sequence"/>
</dbReference>
<dbReference type="EMBL" id="JAFBCF010000001">
    <property type="protein sequence ID" value="MBM7798486.1"/>
    <property type="molecule type" value="Genomic_DNA"/>
</dbReference>
<dbReference type="InterPro" id="IPR011004">
    <property type="entry name" value="Trimer_LpxA-like_sf"/>
</dbReference>
<keyword evidence="1" id="KW-0808">Transferase</keyword>
<keyword evidence="2" id="KW-0677">Repeat</keyword>
<dbReference type="NCBIfam" id="TIGR03570">
    <property type="entry name" value="NeuD_NnaD"/>
    <property type="match status" value="1"/>
</dbReference>
<feature type="domain" description="PglD N-terminal" evidence="3">
    <location>
        <begin position="5"/>
        <end position="79"/>
    </location>
</feature>
<dbReference type="PANTHER" id="PTHR43300:SF7">
    <property type="entry name" value="UDP-N-ACETYLBACILLOSAMINE N-ACETYLTRANSFERASE"/>
    <property type="match status" value="1"/>
</dbReference>
<evidence type="ECO:0000313" key="4">
    <source>
        <dbReference type="EMBL" id="MBM7798486.1"/>
    </source>
</evidence>
<dbReference type="Gene3D" id="3.40.50.20">
    <property type="match status" value="1"/>
</dbReference>
<evidence type="ECO:0000313" key="5">
    <source>
        <dbReference type="Proteomes" id="UP000704762"/>
    </source>
</evidence>
<accession>A0ABS2RHK7</accession>
<dbReference type="Gene3D" id="2.160.10.10">
    <property type="entry name" value="Hexapeptide repeat proteins"/>
    <property type="match status" value="1"/>
</dbReference>
<dbReference type="InterPro" id="IPR050179">
    <property type="entry name" value="Trans_hexapeptide_repeat"/>
</dbReference>
<gene>
    <name evidence="4" type="ORF">JOE57_001407</name>
</gene>
<dbReference type="CDD" id="cd03360">
    <property type="entry name" value="LbH_AT_putative"/>
    <property type="match status" value="1"/>
</dbReference>
<proteinExistence type="predicted"/>
<dbReference type="InterPro" id="IPR020019">
    <property type="entry name" value="AcTrfase_PglD-like"/>
</dbReference>
<comment type="caution">
    <text evidence="4">The sequence shown here is derived from an EMBL/GenBank/DDBJ whole genome shotgun (WGS) entry which is preliminary data.</text>
</comment>
<evidence type="ECO:0000256" key="2">
    <source>
        <dbReference type="ARBA" id="ARBA00022737"/>
    </source>
</evidence>
<dbReference type="RefSeq" id="WP_204917017.1">
    <property type="nucleotide sequence ID" value="NZ_BAAAQP010000008.1"/>
</dbReference>